<evidence type="ECO:0000256" key="2">
    <source>
        <dbReference type="ARBA" id="ARBA00022908"/>
    </source>
</evidence>
<dbReference type="Gene3D" id="1.10.443.10">
    <property type="entry name" value="Intergrase catalytic core"/>
    <property type="match status" value="1"/>
</dbReference>
<comment type="similarity">
    <text evidence="1">Belongs to the 'phage' integrase family.</text>
</comment>
<dbReference type="Pfam" id="PF20172">
    <property type="entry name" value="DUF6538"/>
    <property type="match status" value="1"/>
</dbReference>
<dbReference type="InterPro" id="IPR011010">
    <property type="entry name" value="DNA_brk_join_enz"/>
</dbReference>
<evidence type="ECO:0000256" key="3">
    <source>
        <dbReference type="ARBA" id="ARBA00023125"/>
    </source>
</evidence>
<proteinExistence type="inferred from homology"/>
<keyword evidence="4" id="KW-0233">DNA recombination</keyword>
<organism evidence="6 7">
    <name type="scientific">Paramagnetospirillum marisnigri</name>
    <dbReference type="NCBI Taxonomy" id="1285242"/>
    <lineage>
        <taxon>Bacteria</taxon>
        <taxon>Pseudomonadati</taxon>
        <taxon>Pseudomonadota</taxon>
        <taxon>Alphaproteobacteria</taxon>
        <taxon>Rhodospirillales</taxon>
        <taxon>Magnetospirillaceae</taxon>
        <taxon>Paramagnetospirillum</taxon>
    </lineage>
</organism>
<dbReference type="GO" id="GO:0003677">
    <property type="term" value="F:DNA binding"/>
    <property type="evidence" value="ECO:0007669"/>
    <property type="project" value="UniProtKB-KW"/>
</dbReference>
<evidence type="ECO:0000256" key="4">
    <source>
        <dbReference type="ARBA" id="ARBA00023172"/>
    </source>
</evidence>
<keyword evidence="2" id="KW-0229">DNA integration</keyword>
<dbReference type="GO" id="GO:0006310">
    <property type="term" value="P:DNA recombination"/>
    <property type="evidence" value="ECO:0007669"/>
    <property type="project" value="UniProtKB-KW"/>
</dbReference>
<name>A0A178MHK1_9PROT</name>
<dbReference type="InterPro" id="IPR013762">
    <property type="entry name" value="Integrase-like_cat_sf"/>
</dbReference>
<comment type="caution">
    <text evidence="6">The sequence shown here is derived from an EMBL/GenBank/DDBJ whole genome shotgun (WGS) entry which is preliminary data.</text>
</comment>
<dbReference type="CDD" id="cd01184">
    <property type="entry name" value="INT_C_like_1"/>
    <property type="match status" value="1"/>
</dbReference>
<dbReference type="SUPFAM" id="SSF56349">
    <property type="entry name" value="DNA breaking-rejoining enzymes"/>
    <property type="match status" value="1"/>
</dbReference>
<dbReference type="STRING" id="1285242.A6A04_20310"/>
<sequence>MPVDIKDTYPKAEETFSLRTKDHREALKQVRIEAARVDRLFDDHRRRMALQAEPPLETLTDEQIKRIGENYYAHLLDEDDDIRTEGFEDRSFAEWAEDIDFFDAATRHDFARGEVGAFYLHEVDEVLSWDTVNLRLAEASPSRHKLARELQAAAIRAYKAKRARNEGEPVETPQPSPVAVARPSPAVEAVDTLSHKSIASNVPRLSRLVEEWIAEKSRTSWVPKTEHEHRVWMGHFIAATGDKPWTEYGKADARAFKSILMHLPANWNKFDALAGLSLAEASEKARQAGMTPMSDKNLNKLLGYVGSLWTWAADHYDECPPNPFKGLKIKMKGHNVRDERDPFTLDELKAIFNAPIFTGCQSVREWVSPGPLIPRDAGIFWVPLIGLFTGARSGEIIQLYVDDVREEQGVVFFDINEDGEDKRLKTPHSKRLMPVHPFLIKAGLLDHVALRKRQGQKRLFPEMELGADGYYSSPYSKHFSRFLKSVKVKHGKNAFHSFRHSFEDACRDSDISAEVMNALQGHGEEGMAGRYGRGFFLKCHCRLNTPQKGRLKIPHLDALARPWG</sequence>
<dbReference type="Proteomes" id="UP000078428">
    <property type="component" value="Unassembled WGS sequence"/>
</dbReference>
<dbReference type="EMBL" id="LWQT01000079">
    <property type="protein sequence ID" value="OAN47647.1"/>
    <property type="molecule type" value="Genomic_DNA"/>
</dbReference>
<dbReference type="PANTHER" id="PTHR30349">
    <property type="entry name" value="PHAGE INTEGRASE-RELATED"/>
    <property type="match status" value="1"/>
</dbReference>
<evidence type="ECO:0000313" key="6">
    <source>
        <dbReference type="EMBL" id="OAN47647.1"/>
    </source>
</evidence>
<evidence type="ECO:0000259" key="5">
    <source>
        <dbReference type="Pfam" id="PF20172"/>
    </source>
</evidence>
<reference evidence="6 7" key="1">
    <citation type="submission" date="2016-04" db="EMBL/GenBank/DDBJ databases">
        <title>Draft genome sequence of freshwater magnetotactic bacteria Magnetospirillum marisnigri SP-1 and Magnetospirillum moscoviense BB-1.</title>
        <authorList>
            <person name="Koziaeva V."/>
            <person name="Dziuba M.V."/>
            <person name="Ivanov T.M."/>
            <person name="Kuznetsov B."/>
            <person name="Grouzdev D.S."/>
        </authorList>
    </citation>
    <scope>NUCLEOTIDE SEQUENCE [LARGE SCALE GENOMIC DNA]</scope>
    <source>
        <strain evidence="6 7">SP-1</strain>
    </source>
</reference>
<dbReference type="PANTHER" id="PTHR30349:SF41">
    <property type="entry name" value="INTEGRASE_RECOMBINASE PROTEIN MJ0367-RELATED"/>
    <property type="match status" value="1"/>
</dbReference>
<evidence type="ECO:0000256" key="1">
    <source>
        <dbReference type="ARBA" id="ARBA00008857"/>
    </source>
</evidence>
<dbReference type="InterPro" id="IPR050090">
    <property type="entry name" value="Tyrosine_recombinase_XerCD"/>
</dbReference>
<accession>A0A178MHK1</accession>
<feature type="non-terminal residue" evidence="6">
    <location>
        <position position="564"/>
    </location>
</feature>
<feature type="domain" description="DUF6538" evidence="5">
    <location>
        <begin position="2"/>
        <end position="46"/>
    </location>
</feature>
<gene>
    <name evidence="6" type="ORF">A6A04_20310</name>
</gene>
<evidence type="ECO:0000313" key="7">
    <source>
        <dbReference type="Proteomes" id="UP000078428"/>
    </source>
</evidence>
<dbReference type="OrthoDB" id="9784724at2"/>
<keyword evidence="7" id="KW-1185">Reference proteome</keyword>
<dbReference type="InterPro" id="IPR046668">
    <property type="entry name" value="DUF6538"/>
</dbReference>
<dbReference type="GO" id="GO:0015074">
    <property type="term" value="P:DNA integration"/>
    <property type="evidence" value="ECO:0007669"/>
    <property type="project" value="UniProtKB-KW"/>
</dbReference>
<protein>
    <submittedName>
        <fullName evidence="6">Integrase</fullName>
    </submittedName>
</protein>
<keyword evidence="3" id="KW-0238">DNA-binding</keyword>
<dbReference type="AlphaFoldDB" id="A0A178MHK1"/>